<proteinExistence type="predicted"/>
<dbReference type="InterPro" id="IPR050765">
    <property type="entry name" value="Riboflavin_Biosynth_HTPR"/>
</dbReference>
<evidence type="ECO:0000313" key="3">
    <source>
        <dbReference type="Proteomes" id="UP000313948"/>
    </source>
</evidence>
<dbReference type="InterPro" id="IPR024072">
    <property type="entry name" value="DHFR-like_dom_sf"/>
</dbReference>
<gene>
    <name evidence="2" type="ORF">FE251_11570</name>
</gene>
<dbReference type="PANTHER" id="PTHR38011:SF2">
    <property type="entry name" value="BIFUNCTIONAL DEAMINASE-REDUCTASE DOMAIN PROTEIN"/>
    <property type="match status" value="1"/>
</dbReference>
<feature type="domain" description="Bacterial bifunctional deaminase-reductase C-terminal" evidence="1">
    <location>
        <begin position="36"/>
        <end position="228"/>
    </location>
</feature>
<dbReference type="EMBL" id="CP040899">
    <property type="protein sequence ID" value="QDB79942.1"/>
    <property type="molecule type" value="Genomic_DNA"/>
</dbReference>
<organism evidence="2 3">
    <name type="scientific">Georgenia wutianyii</name>
    <dbReference type="NCBI Taxonomy" id="2585135"/>
    <lineage>
        <taxon>Bacteria</taxon>
        <taxon>Bacillati</taxon>
        <taxon>Actinomycetota</taxon>
        <taxon>Actinomycetes</taxon>
        <taxon>Micrococcales</taxon>
        <taxon>Bogoriellaceae</taxon>
        <taxon>Georgenia</taxon>
    </lineage>
</organism>
<dbReference type="Gene3D" id="3.40.430.10">
    <property type="entry name" value="Dihydrofolate Reductase, subunit A"/>
    <property type="match status" value="1"/>
</dbReference>
<protein>
    <submittedName>
        <fullName evidence="2">Dihydrofolate reductase</fullName>
    </submittedName>
</protein>
<dbReference type="InterPro" id="IPR002734">
    <property type="entry name" value="RibDG_C"/>
</dbReference>
<dbReference type="Pfam" id="PF01872">
    <property type="entry name" value="RibD_C"/>
    <property type="match status" value="1"/>
</dbReference>
<keyword evidence="3" id="KW-1185">Reference proteome</keyword>
<accession>A0ABX5VN70</accession>
<sequence length="241" mass="26220">MFFIPGTTRSPPAYSDEFAVLAGSAGGGRENRVGLIVVQAFVTLDGVVQAGGGPEEDTDGGFPHGGWQARYDTEHGGTEMGGLVREWEGRTGALLLGRRTYEIFAGSWGVWDENAPGFQGELTRRYNRVPKYVASRTLTRLGWAGSHLLGQDVPGAVRRVREEVDGEVRVWGSTRLVRTLAAHGLVDEYRLARYPVVLGTGKRLFSDGFAPSDLRLTRSRALSSGVVVSWYRPVREVAASP</sequence>
<evidence type="ECO:0000313" key="2">
    <source>
        <dbReference type="EMBL" id="QDB79942.1"/>
    </source>
</evidence>
<dbReference type="PANTHER" id="PTHR38011">
    <property type="entry name" value="DIHYDROFOLATE REDUCTASE FAMILY PROTEIN (AFU_ORTHOLOGUE AFUA_8G06820)"/>
    <property type="match status" value="1"/>
</dbReference>
<dbReference type="SUPFAM" id="SSF53597">
    <property type="entry name" value="Dihydrofolate reductase-like"/>
    <property type="match status" value="1"/>
</dbReference>
<name>A0ABX5VN70_9MICO</name>
<evidence type="ECO:0000259" key="1">
    <source>
        <dbReference type="Pfam" id="PF01872"/>
    </source>
</evidence>
<reference evidence="2 3" key="1">
    <citation type="submission" date="2019-05" db="EMBL/GenBank/DDBJ databases">
        <title>Georgenia *** sp. nov., and Georgenia *** sp. nov., isolated from the intestinal contents of plateau pika (Ochotona curzoniae) in the Qinghai-Tibet plateau of China.</title>
        <authorList>
            <person name="Tian Z."/>
        </authorList>
    </citation>
    <scope>NUCLEOTIDE SEQUENCE [LARGE SCALE GENOMIC DNA]</scope>
    <source>
        <strain evidence="2 3">Z294</strain>
    </source>
</reference>
<dbReference type="Proteomes" id="UP000313948">
    <property type="component" value="Chromosome"/>
</dbReference>